<protein>
    <recommendedName>
        <fullName evidence="3">Nucleotidyl transferase AbiEii/AbiGii toxin family protein</fullName>
    </recommendedName>
</protein>
<evidence type="ECO:0000313" key="2">
    <source>
        <dbReference type="Proteomes" id="UP001519271"/>
    </source>
</evidence>
<comment type="caution">
    <text evidence="1">The sequence shown here is derived from an EMBL/GenBank/DDBJ whole genome shotgun (WGS) entry which is preliminary data.</text>
</comment>
<dbReference type="InterPro" id="IPR014942">
    <property type="entry name" value="AbiEii"/>
</dbReference>
<keyword evidence="2" id="KW-1185">Reference proteome</keyword>
<dbReference type="Proteomes" id="UP001519271">
    <property type="component" value="Unassembled WGS sequence"/>
</dbReference>
<name>A0ABS4G8P1_9CLOT</name>
<sequence>MTIQEIMVHAGYPGFQVKITCYLGPNTNIHMHLEIGFGDIVVNSSMIEYPPMLSELEPILLKAYSIDSSIAEKFHAMVRHSVFNGRLKDFYDIHSFLSTHEFEGGILQNAIRQTFMRRNTNISDAVYIFTSEYAENDSLNKQWKIFKKRLGQADGQSFPEIMTDIGVFLKPILNSLIADEQFAGIWNPDDRVWKR</sequence>
<dbReference type="EMBL" id="JAGGKC010000040">
    <property type="protein sequence ID" value="MBP1920792.1"/>
    <property type="molecule type" value="Genomic_DNA"/>
</dbReference>
<evidence type="ECO:0000313" key="1">
    <source>
        <dbReference type="EMBL" id="MBP1920792.1"/>
    </source>
</evidence>
<accession>A0ABS4G8P1</accession>
<reference evidence="1 2" key="1">
    <citation type="submission" date="2021-03" db="EMBL/GenBank/DDBJ databases">
        <title>Genomic Encyclopedia of Type Strains, Phase IV (KMG-IV): sequencing the most valuable type-strain genomes for metagenomic binning, comparative biology and taxonomic classification.</title>
        <authorList>
            <person name="Goeker M."/>
        </authorList>
    </citation>
    <scope>NUCLEOTIDE SEQUENCE [LARGE SCALE GENOMIC DNA]</scope>
    <source>
        <strain evidence="1 2">DSM 6139</strain>
    </source>
</reference>
<dbReference type="Pfam" id="PF08843">
    <property type="entry name" value="AbiEii"/>
    <property type="match status" value="1"/>
</dbReference>
<gene>
    <name evidence="1" type="ORF">J2Z34_003309</name>
</gene>
<evidence type="ECO:0008006" key="3">
    <source>
        <dbReference type="Google" id="ProtNLM"/>
    </source>
</evidence>
<organism evidence="1 2">
    <name type="scientific">Youngiibacter multivorans</name>
    <dbReference type="NCBI Taxonomy" id="937251"/>
    <lineage>
        <taxon>Bacteria</taxon>
        <taxon>Bacillati</taxon>
        <taxon>Bacillota</taxon>
        <taxon>Clostridia</taxon>
        <taxon>Eubacteriales</taxon>
        <taxon>Clostridiaceae</taxon>
        <taxon>Youngiibacter</taxon>
    </lineage>
</organism>
<proteinExistence type="predicted"/>
<dbReference type="RefSeq" id="WP_209460950.1">
    <property type="nucleotide sequence ID" value="NZ_JAGGKC010000040.1"/>
</dbReference>